<gene>
    <name evidence="2" type="ORF">FZC85_09260</name>
</gene>
<reference evidence="2 3" key="1">
    <citation type="submission" date="2019-08" db="EMBL/GenBank/DDBJ databases">
        <title>Bacillus genomes from the desert of Cuatro Cienegas, Coahuila.</title>
        <authorList>
            <person name="Olmedo-Alvarez G."/>
        </authorList>
    </citation>
    <scope>NUCLEOTIDE SEQUENCE [LARGE SCALE GENOMIC DNA]</scope>
    <source>
        <strain evidence="2 3">CH87b_3T</strain>
    </source>
</reference>
<evidence type="ECO:0000313" key="3">
    <source>
        <dbReference type="Proteomes" id="UP000324269"/>
    </source>
</evidence>
<sequence length="74" mass="8134">MIGVQDEDSCGKSSLCETPQACRGGSRATRGKRSLARKSLAVLRTYFYCSSFYRGFLGLSQPLTYSINSSLIEN</sequence>
<evidence type="ECO:0000256" key="1">
    <source>
        <dbReference type="SAM" id="MobiDB-lite"/>
    </source>
</evidence>
<dbReference type="OrthoDB" id="2939363at2"/>
<dbReference type="EMBL" id="VTEZ01000002">
    <property type="protein sequence ID" value="TYS87157.1"/>
    <property type="molecule type" value="Genomic_DNA"/>
</dbReference>
<name>A0A5D4UHV6_9BACI</name>
<protein>
    <submittedName>
        <fullName evidence="2">Uncharacterized protein</fullName>
    </submittedName>
</protein>
<dbReference type="Proteomes" id="UP000324269">
    <property type="component" value="Unassembled WGS sequence"/>
</dbReference>
<proteinExistence type="predicted"/>
<accession>A0A5D4UHV6</accession>
<dbReference type="STRING" id="189382.BHE18_01170"/>
<feature type="region of interest" description="Disordered" evidence="1">
    <location>
        <begin position="1"/>
        <end position="29"/>
    </location>
</feature>
<organism evidence="2 3">
    <name type="scientific">Rossellomorea aquimaris</name>
    <dbReference type="NCBI Taxonomy" id="189382"/>
    <lineage>
        <taxon>Bacteria</taxon>
        <taxon>Bacillati</taxon>
        <taxon>Bacillota</taxon>
        <taxon>Bacilli</taxon>
        <taxon>Bacillales</taxon>
        <taxon>Bacillaceae</taxon>
        <taxon>Rossellomorea</taxon>
    </lineage>
</organism>
<dbReference type="AlphaFoldDB" id="A0A5D4UHV6"/>
<evidence type="ECO:0000313" key="2">
    <source>
        <dbReference type="EMBL" id="TYS87157.1"/>
    </source>
</evidence>
<comment type="caution">
    <text evidence="2">The sequence shown here is derived from an EMBL/GenBank/DDBJ whole genome shotgun (WGS) entry which is preliminary data.</text>
</comment>